<accession>A0A5C8GAL5</accession>
<dbReference type="Gene3D" id="3.40.50.300">
    <property type="entry name" value="P-loop containing nucleotide triphosphate hydrolases"/>
    <property type="match status" value="1"/>
</dbReference>
<name>A0A5C8GAL5_9SPIR</name>
<gene>
    <name evidence="9" type="ORF">EPJ74_11805</name>
</gene>
<evidence type="ECO:0000313" key="10">
    <source>
        <dbReference type="Proteomes" id="UP000322188"/>
    </source>
</evidence>
<comment type="caution">
    <text evidence="9">The sequence shown here is derived from an EMBL/GenBank/DDBJ whole genome shotgun (WGS) entry which is preliminary data.</text>
</comment>
<protein>
    <submittedName>
        <fullName evidence="9">ATP-binding cassette domain-containing protein</fullName>
    </submittedName>
</protein>
<keyword evidence="4" id="KW-0547">Nucleotide-binding</keyword>
<evidence type="ECO:0000259" key="8">
    <source>
        <dbReference type="PROSITE" id="PS50893"/>
    </source>
</evidence>
<dbReference type="PROSITE" id="PS50893">
    <property type="entry name" value="ABC_TRANSPORTER_2"/>
    <property type="match status" value="1"/>
</dbReference>
<dbReference type="GeneID" id="61068017"/>
<dbReference type="GO" id="GO:0016887">
    <property type="term" value="F:ATP hydrolysis activity"/>
    <property type="evidence" value="ECO:0007669"/>
    <property type="project" value="InterPro"/>
</dbReference>
<keyword evidence="7" id="KW-0472">Membrane</keyword>
<reference evidence="9 10" key="1">
    <citation type="journal article" date="1992" name="Lakartidningen">
        <title>[Penicillin V and not amoxicillin is the first choice preparation in acute otitis].</title>
        <authorList>
            <person name="Kamme C."/>
            <person name="Lundgren K."/>
            <person name="Prellner K."/>
        </authorList>
    </citation>
    <scope>NUCLEOTIDE SEQUENCE [LARGE SCALE GENOMIC DNA]</scope>
    <source>
        <strain evidence="9 10">PC2022III</strain>
    </source>
</reference>
<evidence type="ECO:0000256" key="4">
    <source>
        <dbReference type="ARBA" id="ARBA00022741"/>
    </source>
</evidence>
<dbReference type="InterPro" id="IPR003439">
    <property type="entry name" value="ABC_transporter-like_ATP-bd"/>
</dbReference>
<dbReference type="InterPro" id="IPR015856">
    <property type="entry name" value="ABC_transpr_CbiO/EcfA_su"/>
</dbReference>
<dbReference type="RefSeq" id="WP_147562092.1">
    <property type="nucleotide sequence ID" value="NZ_SAYK01000012.1"/>
</dbReference>
<dbReference type="Proteomes" id="UP000322188">
    <property type="component" value="Unassembled WGS sequence"/>
</dbReference>
<dbReference type="Pfam" id="PF00005">
    <property type="entry name" value="ABC_tran"/>
    <property type="match status" value="1"/>
</dbReference>
<organism evidence="9 10">
    <name type="scientific">Brachyspira aalborgi</name>
    <dbReference type="NCBI Taxonomy" id="29522"/>
    <lineage>
        <taxon>Bacteria</taxon>
        <taxon>Pseudomonadati</taxon>
        <taxon>Spirochaetota</taxon>
        <taxon>Spirochaetia</taxon>
        <taxon>Brachyspirales</taxon>
        <taxon>Brachyspiraceae</taxon>
        <taxon>Brachyspira</taxon>
    </lineage>
</organism>
<dbReference type="CDD" id="cd03225">
    <property type="entry name" value="ABC_cobalt_CbiO_domain1"/>
    <property type="match status" value="1"/>
</dbReference>
<evidence type="ECO:0000313" key="9">
    <source>
        <dbReference type="EMBL" id="TXJ58896.1"/>
    </source>
</evidence>
<dbReference type="GO" id="GO:0042626">
    <property type="term" value="F:ATPase-coupled transmembrane transporter activity"/>
    <property type="evidence" value="ECO:0007669"/>
    <property type="project" value="TreeGrafter"/>
</dbReference>
<dbReference type="InterPro" id="IPR017871">
    <property type="entry name" value="ABC_transporter-like_CS"/>
</dbReference>
<dbReference type="GO" id="GO:0043190">
    <property type="term" value="C:ATP-binding cassette (ABC) transporter complex"/>
    <property type="evidence" value="ECO:0007669"/>
    <property type="project" value="TreeGrafter"/>
</dbReference>
<feature type="domain" description="ABC transporter" evidence="8">
    <location>
        <begin position="5"/>
        <end position="243"/>
    </location>
</feature>
<dbReference type="AlphaFoldDB" id="A0A5C8GAL5"/>
<evidence type="ECO:0000256" key="7">
    <source>
        <dbReference type="ARBA" id="ARBA00023136"/>
    </source>
</evidence>
<dbReference type="GO" id="GO:0005524">
    <property type="term" value="F:ATP binding"/>
    <property type="evidence" value="ECO:0007669"/>
    <property type="project" value="UniProtKB-KW"/>
</dbReference>
<dbReference type="InterPro" id="IPR003593">
    <property type="entry name" value="AAA+_ATPase"/>
</dbReference>
<dbReference type="InterPro" id="IPR027417">
    <property type="entry name" value="P-loop_NTPase"/>
</dbReference>
<evidence type="ECO:0000256" key="1">
    <source>
        <dbReference type="ARBA" id="ARBA00004202"/>
    </source>
</evidence>
<dbReference type="PANTHER" id="PTHR43553:SF27">
    <property type="entry name" value="ENERGY-COUPLING FACTOR TRANSPORTER ATP-BINDING PROTEIN ECFA2"/>
    <property type="match status" value="1"/>
</dbReference>
<dbReference type="PROSITE" id="PS00211">
    <property type="entry name" value="ABC_TRANSPORTER_1"/>
    <property type="match status" value="1"/>
</dbReference>
<evidence type="ECO:0000256" key="3">
    <source>
        <dbReference type="ARBA" id="ARBA00022475"/>
    </source>
</evidence>
<evidence type="ECO:0000256" key="5">
    <source>
        <dbReference type="ARBA" id="ARBA00022840"/>
    </source>
</evidence>
<comment type="subcellular location">
    <subcellularLocation>
        <location evidence="1">Cell membrane</location>
        <topology evidence="1">Peripheral membrane protein</topology>
    </subcellularLocation>
</comment>
<dbReference type="EMBL" id="SAYK01000012">
    <property type="protein sequence ID" value="TXJ58896.1"/>
    <property type="molecule type" value="Genomic_DNA"/>
</dbReference>
<evidence type="ECO:0000256" key="2">
    <source>
        <dbReference type="ARBA" id="ARBA00022448"/>
    </source>
</evidence>
<proteinExistence type="predicted"/>
<keyword evidence="2" id="KW-0813">Transport</keyword>
<dbReference type="PANTHER" id="PTHR43553">
    <property type="entry name" value="HEAVY METAL TRANSPORTER"/>
    <property type="match status" value="1"/>
</dbReference>
<dbReference type="InterPro" id="IPR050095">
    <property type="entry name" value="ECF_ABC_transporter_ATP-bd"/>
</dbReference>
<dbReference type="SUPFAM" id="SSF52540">
    <property type="entry name" value="P-loop containing nucleoside triphosphate hydrolases"/>
    <property type="match status" value="1"/>
</dbReference>
<keyword evidence="5 9" id="KW-0067">ATP-binding</keyword>
<keyword evidence="6" id="KW-1278">Translocase</keyword>
<keyword evidence="3" id="KW-1003">Cell membrane</keyword>
<dbReference type="SMART" id="SM00382">
    <property type="entry name" value="AAA"/>
    <property type="match status" value="1"/>
</dbReference>
<evidence type="ECO:0000256" key="6">
    <source>
        <dbReference type="ARBA" id="ARBA00022967"/>
    </source>
</evidence>
<sequence>MEIILKNLNAGYFINKKEYSIVIENLNIVFEIGKFHFLAGVSGSGKSTLLETICYLIKKISGEILFDNKTIEDKNNLNIFRKFSGIMLQYTEKQFFNNTVEEEITFNLKRNKVNNEEIKIKLNEILEKLGIDKKLLNASPFEISGGEKRMVALASILIYSPKILFLDEPTAGLDFESKKIFMSSLKSLNKNFKLTIIQSSHILEDIIEYGDTVLILNKNKKFTNGNPRDLLFSKETLNNYGLKEPKIYKYIEELKKFGVKNIDNIKTNSELIKKLFYNK</sequence>